<keyword evidence="2" id="KW-1185">Reference proteome</keyword>
<dbReference type="OrthoDB" id="722566at2759"/>
<dbReference type="InterPro" id="IPR001810">
    <property type="entry name" value="F-box_dom"/>
</dbReference>
<dbReference type="AlphaFoldDB" id="A0A8B8L4G9"/>
<evidence type="ECO:0000259" key="1">
    <source>
        <dbReference type="PROSITE" id="PS50181"/>
    </source>
</evidence>
<dbReference type="KEGG" id="aprc:113862182"/>
<dbReference type="Pfam" id="PF00646">
    <property type="entry name" value="F-box"/>
    <property type="match status" value="1"/>
</dbReference>
<accession>A0A8B8L4G9</accession>
<dbReference type="SMART" id="SM00256">
    <property type="entry name" value="FBOX"/>
    <property type="match status" value="1"/>
</dbReference>
<protein>
    <submittedName>
        <fullName evidence="3">F-box protein At2g41170-like</fullName>
    </submittedName>
</protein>
<dbReference type="PANTHER" id="PTHR31482:SF11">
    <property type="entry name" value="CYCLIN-LIKE F-BOX"/>
    <property type="match status" value="1"/>
</dbReference>
<gene>
    <name evidence="3" type="primary">LOC113862182</name>
</gene>
<dbReference type="SUPFAM" id="SSF81383">
    <property type="entry name" value="F-box domain"/>
    <property type="match status" value="1"/>
</dbReference>
<dbReference type="PROSITE" id="PS50181">
    <property type="entry name" value="FBOX"/>
    <property type="match status" value="1"/>
</dbReference>
<reference evidence="2" key="1">
    <citation type="journal article" date="2019" name="Toxins">
        <title>Detection of Abrin-Like and Prepropulchellin-Like Toxin Genes and Transcripts Using Whole Genome Sequencing and Full-Length Transcript Sequencing of Abrus precatorius.</title>
        <authorList>
            <person name="Hovde B.T."/>
            <person name="Daligault H.E."/>
            <person name="Hanschen E.R."/>
            <person name="Kunde Y.A."/>
            <person name="Johnson M.B."/>
            <person name="Starkenburg S.R."/>
            <person name="Johnson S.L."/>
        </authorList>
    </citation>
    <scope>NUCLEOTIDE SEQUENCE [LARGE SCALE GENOMIC DNA]</scope>
</reference>
<evidence type="ECO:0000313" key="2">
    <source>
        <dbReference type="Proteomes" id="UP000694853"/>
    </source>
</evidence>
<dbReference type="Proteomes" id="UP000694853">
    <property type="component" value="Unplaced"/>
</dbReference>
<dbReference type="GeneID" id="113862182"/>
<proteinExistence type="predicted"/>
<dbReference type="RefSeq" id="XP_027351102.1">
    <property type="nucleotide sequence ID" value="XM_027495301.1"/>
</dbReference>
<dbReference type="Gene3D" id="1.20.1280.50">
    <property type="match status" value="1"/>
</dbReference>
<evidence type="ECO:0000313" key="3">
    <source>
        <dbReference type="RefSeq" id="XP_027351102.1"/>
    </source>
</evidence>
<name>A0A8B8L4G9_ABRPR</name>
<feature type="domain" description="F-box" evidence="1">
    <location>
        <begin position="9"/>
        <end position="55"/>
    </location>
</feature>
<dbReference type="PANTHER" id="PTHR31482">
    <property type="entry name" value="ESTS AU081301(E20138)"/>
    <property type="match status" value="1"/>
</dbReference>
<organism evidence="2 3">
    <name type="scientific">Abrus precatorius</name>
    <name type="common">Indian licorice</name>
    <name type="synonym">Glycine abrus</name>
    <dbReference type="NCBI Taxonomy" id="3816"/>
    <lineage>
        <taxon>Eukaryota</taxon>
        <taxon>Viridiplantae</taxon>
        <taxon>Streptophyta</taxon>
        <taxon>Embryophyta</taxon>
        <taxon>Tracheophyta</taxon>
        <taxon>Spermatophyta</taxon>
        <taxon>Magnoliopsida</taxon>
        <taxon>eudicotyledons</taxon>
        <taxon>Gunneridae</taxon>
        <taxon>Pentapetalae</taxon>
        <taxon>rosids</taxon>
        <taxon>fabids</taxon>
        <taxon>Fabales</taxon>
        <taxon>Fabaceae</taxon>
        <taxon>Papilionoideae</taxon>
        <taxon>50 kb inversion clade</taxon>
        <taxon>NPAAA clade</taxon>
        <taxon>indigoferoid/millettioid clade</taxon>
        <taxon>Abreae</taxon>
        <taxon>Abrus</taxon>
    </lineage>
</organism>
<dbReference type="InterPro" id="IPR036047">
    <property type="entry name" value="F-box-like_dom_sf"/>
</dbReference>
<sequence>MENTKKGGNISLLNLPESTLDCILNHLSPIDLIRMSQVCTCLRDKCRSDPLWDNHIKRKWGRVIGDATYKEWQWHITIAREKGNQLNQEINQNGSLGSFSGSWPMLCLGSYLEDCKHLYGSMSNNFMMSLYFSLESGKFWFPAQLYRGLLVSDALVRYDPKSDSFQARQQSGCWRLIGNDIHWDELRSPSCVGHVFECLEDLKPEDHIEIQWKASDELPYEWWYAVIGHLDLCNENENYCRCHNSETLIVEFRQYPEESNMRRVKLLRNNNRELGNNLVGLYGRIRKLHDEDEIQRWKNLYSNH</sequence>
<reference evidence="3" key="2">
    <citation type="submission" date="2025-08" db="UniProtKB">
        <authorList>
            <consortium name="RefSeq"/>
        </authorList>
    </citation>
    <scope>IDENTIFICATION</scope>
    <source>
        <tissue evidence="3">Young leaves</tissue>
    </source>
</reference>